<keyword evidence="2" id="KW-0902">Two-component regulatory system</keyword>
<dbReference type="RefSeq" id="WP_216921402.1">
    <property type="nucleotide sequence ID" value="NZ_JAHOPC010000001.1"/>
</dbReference>
<comment type="caution">
    <text evidence="9">The sequence shown here is derived from an EMBL/GenBank/DDBJ whole genome shotgun (WGS) entry which is preliminary data.</text>
</comment>
<evidence type="ECO:0000256" key="5">
    <source>
        <dbReference type="ARBA" id="ARBA00023163"/>
    </source>
</evidence>
<dbReference type="Proteomes" id="UP000824166">
    <property type="component" value="Unassembled WGS sequence"/>
</dbReference>
<keyword evidence="1" id="KW-0597">Phosphoprotein</keyword>
<dbReference type="InterPro" id="IPR001867">
    <property type="entry name" value="OmpR/PhoB-type_DNA-bd"/>
</dbReference>
<evidence type="ECO:0000313" key="9">
    <source>
        <dbReference type="EMBL" id="MBU8864775.1"/>
    </source>
</evidence>
<feature type="region of interest" description="Disordered" evidence="7">
    <location>
        <begin position="20"/>
        <end position="52"/>
    </location>
</feature>
<organism evidence="9 10">
    <name type="scientific">Paenarthrobacter aromaticivorans</name>
    <dbReference type="NCBI Taxonomy" id="2849150"/>
    <lineage>
        <taxon>Bacteria</taxon>
        <taxon>Bacillati</taxon>
        <taxon>Actinomycetota</taxon>
        <taxon>Actinomycetes</taxon>
        <taxon>Micrococcales</taxon>
        <taxon>Micrococcaceae</taxon>
        <taxon>Paenarthrobacter</taxon>
    </lineage>
</organism>
<keyword evidence="10" id="KW-1185">Reference proteome</keyword>
<evidence type="ECO:0000256" key="6">
    <source>
        <dbReference type="PROSITE-ProRule" id="PRU01091"/>
    </source>
</evidence>
<evidence type="ECO:0000313" key="10">
    <source>
        <dbReference type="Proteomes" id="UP000824166"/>
    </source>
</evidence>
<evidence type="ECO:0000256" key="3">
    <source>
        <dbReference type="ARBA" id="ARBA00023015"/>
    </source>
</evidence>
<evidence type="ECO:0000259" key="8">
    <source>
        <dbReference type="PROSITE" id="PS51755"/>
    </source>
</evidence>
<proteinExistence type="predicted"/>
<dbReference type="PANTHER" id="PTHR48111:SF1">
    <property type="entry name" value="TWO-COMPONENT RESPONSE REGULATOR ORR33"/>
    <property type="match status" value="1"/>
</dbReference>
<evidence type="ECO:0000256" key="1">
    <source>
        <dbReference type="ARBA" id="ARBA00022553"/>
    </source>
</evidence>
<gene>
    <name evidence="9" type="ORF">KSW38_00495</name>
</gene>
<keyword evidence="5" id="KW-0804">Transcription</keyword>
<keyword evidence="3" id="KW-0805">Transcription regulation</keyword>
<dbReference type="CDD" id="cd00383">
    <property type="entry name" value="trans_reg_C"/>
    <property type="match status" value="1"/>
</dbReference>
<dbReference type="InterPro" id="IPR039420">
    <property type="entry name" value="WalR-like"/>
</dbReference>
<evidence type="ECO:0000256" key="4">
    <source>
        <dbReference type="ARBA" id="ARBA00023125"/>
    </source>
</evidence>
<dbReference type="PANTHER" id="PTHR48111">
    <property type="entry name" value="REGULATOR OF RPOS"/>
    <property type="match status" value="1"/>
</dbReference>
<dbReference type="SMART" id="SM00862">
    <property type="entry name" value="Trans_reg_C"/>
    <property type="match status" value="1"/>
</dbReference>
<keyword evidence="4 6" id="KW-0238">DNA-binding</keyword>
<evidence type="ECO:0000256" key="2">
    <source>
        <dbReference type="ARBA" id="ARBA00023012"/>
    </source>
</evidence>
<dbReference type="EMBL" id="JAHOPC010000001">
    <property type="protein sequence ID" value="MBU8864775.1"/>
    <property type="molecule type" value="Genomic_DNA"/>
</dbReference>
<evidence type="ECO:0000256" key="7">
    <source>
        <dbReference type="SAM" id="MobiDB-lite"/>
    </source>
</evidence>
<dbReference type="PROSITE" id="PS51755">
    <property type="entry name" value="OMPR_PHOB"/>
    <property type="match status" value="1"/>
</dbReference>
<dbReference type="Pfam" id="PF00486">
    <property type="entry name" value="Trans_reg_C"/>
    <property type="match status" value="1"/>
</dbReference>
<protein>
    <submittedName>
        <fullName evidence="9">Winged helix-turn-helix domain-containing protein</fullName>
    </submittedName>
</protein>
<accession>A0ABS6I062</accession>
<reference evidence="9 10" key="1">
    <citation type="submission" date="2021-06" db="EMBL/GenBank/DDBJ databases">
        <authorList>
            <person name="Jeong J.W."/>
        </authorList>
    </citation>
    <scope>NUCLEOTIDE SEQUENCE [LARGE SCALE GENOMIC DNA]</scope>
    <source>
        <strain evidence="9 10">MMS21-TAE1-1</strain>
    </source>
</reference>
<feature type="DNA-binding region" description="OmpR/PhoB-type" evidence="6">
    <location>
        <begin position="177"/>
        <end position="274"/>
    </location>
</feature>
<feature type="domain" description="OmpR/PhoB-type" evidence="8">
    <location>
        <begin position="177"/>
        <end position="274"/>
    </location>
</feature>
<name>A0ABS6I062_9MICC</name>
<sequence>MSVASGYVHISVRNANKAASNAGLRPGFGNRPGYAPTTQGNGQQAPGYVPQGYNPNSYGQLRAVPTNEPAPMTAPTPVIAQSDRLRPVANDNVARGFVLYMGIDEETAAAAGTSIAKLAQEIRAYAQSLVTGAESYAAVAVAPAGAPGSALDVVRSTFGDPTVAARQRTEAARPAPQQEARPSGVLIDLARREVHLDGESLNLTFKEFELLNYLVENGTRTVGRDELLEGLWRNAEEVPNERTIDVHIRRLRSKLGRLANTVRTVRGQGYRFYEHPEVIVWAAPEYSI</sequence>